<protein>
    <submittedName>
        <fullName evidence="2">YutD-like domain-containing protein</fullName>
    </submittedName>
</protein>
<feature type="compositionally biased region" description="Basic and acidic residues" evidence="1">
    <location>
        <begin position="246"/>
        <end position="267"/>
    </location>
</feature>
<sequence length="267" mass="30837">MIHIGGKVYEIIYENKNGWNPDAFRDRYSEVLDRYDYIVGDWGYNQLRLKGFLKDNHAKATKDCSFSSLSDYINEYCNFGCAYFVLEKVGFTRQAEDGTEPEEEAPEASAERVAAADKPEQPNERPLRYSRTEPDGRPERKGAGDAAGRLDVPEKAGKPYPKHDKLDRPDKPERQADRPDRSDRGARFDRPDKTERPERSRYPQRDRKPRSQHYPEQVGEGETNSQRKNNRPNGHHRNKKPFGITAKDDVAAASEDNRRPRKDPNRT</sequence>
<evidence type="ECO:0000256" key="1">
    <source>
        <dbReference type="SAM" id="MobiDB-lite"/>
    </source>
</evidence>
<dbReference type="InterPro" id="IPR009370">
    <property type="entry name" value="YutD-like"/>
</dbReference>
<feature type="region of interest" description="Disordered" evidence="1">
    <location>
        <begin position="95"/>
        <end position="267"/>
    </location>
</feature>
<gene>
    <name evidence="2" type="ORF">ACFSW5_22970</name>
</gene>
<dbReference type="Proteomes" id="UP001597493">
    <property type="component" value="Unassembled WGS sequence"/>
</dbReference>
<evidence type="ECO:0000313" key="3">
    <source>
        <dbReference type="Proteomes" id="UP001597493"/>
    </source>
</evidence>
<feature type="compositionally biased region" description="Basic and acidic residues" evidence="1">
    <location>
        <begin position="151"/>
        <end position="206"/>
    </location>
</feature>
<dbReference type="RefSeq" id="WP_379278536.1">
    <property type="nucleotide sequence ID" value="NZ_JBHUGT010000007.1"/>
</dbReference>
<dbReference type="InterPro" id="IPR038141">
    <property type="entry name" value="YutD-like_sf"/>
</dbReference>
<accession>A0ABW5R477</accession>
<keyword evidence="3" id="KW-1185">Reference proteome</keyword>
<evidence type="ECO:0000313" key="2">
    <source>
        <dbReference type="EMBL" id="MFD2663125.1"/>
    </source>
</evidence>
<feature type="compositionally biased region" description="Acidic residues" evidence="1">
    <location>
        <begin position="97"/>
        <end position="106"/>
    </location>
</feature>
<feature type="compositionally biased region" description="Basic residues" evidence="1">
    <location>
        <begin position="228"/>
        <end position="240"/>
    </location>
</feature>
<organism evidence="2 3">
    <name type="scientific">Paenibacillus thailandensis</name>
    <dbReference type="NCBI Taxonomy" id="393250"/>
    <lineage>
        <taxon>Bacteria</taxon>
        <taxon>Bacillati</taxon>
        <taxon>Bacillota</taxon>
        <taxon>Bacilli</taxon>
        <taxon>Bacillales</taxon>
        <taxon>Paenibacillaceae</taxon>
        <taxon>Paenibacillus</taxon>
    </lineage>
</organism>
<dbReference type="Gene3D" id="3.50.4.20">
    <property type="match status" value="1"/>
</dbReference>
<dbReference type="Pfam" id="PF06265">
    <property type="entry name" value="YutD-like"/>
    <property type="match status" value="1"/>
</dbReference>
<proteinExistence type="predicted"/>
<dbReference type="EMBL" id="JBHUMY010000038">
    <property type="protein sequence ID" value="MFD2663125.1"/>
    <property type="molecule type" value="Genomic_DNA"/>
</dbReference>
<feature type="compositionally biased region" description="Basic and acidic residues" evidence="1">
    <location>
        <begin position="114"/>
        <end position="143"/>
    </location>
</feature>
<name>A0ABW5R477_9BACL</name>
<reference evidence="3" key="1">
    <citation type="journal article" date="2019" name="Int. J. Syst. Evol. Microbiol.">
        <title>The Global Catalogue of Microorganisms (GCM) 10K type strain sequencing project: providing services to taxonomists for standard genome sequencing and annotation.</title>
        <authorList>
            <consortium name="The Broad Institute Genomics Platform"/>
            <consortium name="The Broad Institute Genome Sequencing Center for Infectious Disease"/>
            <person name="Wu L."/>
            <person name="Ma J."/>
        </authorList>
    </citation>
    <scope>NUCLEOTIDE SEQUENCE [LARGE SCALE GENOMIC DNA]</scope>
    <source>
        <strain evidence="3">TISTR 1827</strain>
    </source>
</reference>
<comment type="caution">
    <text evidence="2">The sequence shown here is derived from an EMBL/GenBank/DDBJ whole genome shotgun (WGS) entry which is preliminary data.</text>
</comment>